<feature type="coiled-coil region" evidence="1">
    <location>
        <begin position="989"/>
        <end position="1023"/>
    </location>
</feature>
<accession>A0A1H1CEP5</accession>
<dbReference type="OrthoDB" id="206586at2157"/>
<gene>
    <name evidence="2" type="ORF">SAMN04489842_1378</name>
</gene>
<protein>
    <submittedName>
        <fullName evidence="2">Uncharacterized protein</fullName>
    </submittedName>
</protein>
<feature type="coiled-coil region" evidence="1">
    <location>
        <begin position="816"/>
        <end position="843"/>
    </location>
</feature>
<dbReference type="RefSeq" id="WP_139169251.1">
    <property type="nucleotide sequence ID" value="NZ_FNLC01000001.1"/>
</dbReference>
<evidence type="ECO:0000313" key="2">
    <source>
        <dbReference type="EMBL" id="SDQ62665.1"/>
    </source>
</evidence>
<sequence length="1045" mass="119132">MPDEFNADPTVAWDTSLSDRHRELDRELNTKLDDFEAGQGLNPLAVVGPYGAGKTQYLYEVCRRGWKRDIPAVYTDLKTILDAHESSDKPIVEWLEENISQETSKILKGEDSDWLPEFRTTERKDEFYSNFIQGSNISTDKRILLIDEVEQKYEELDEYMDVDDANPLREILDGLTDIFQVWSFGLVSAYELIGEADRRRFSEARIPIIDVDTIWDQLNNNHQPTTLSNGLWWLSRGRAGWITNHSSNLPSAEDWNDDSFIKWFDESSSHSYYGADSIAPVWSDSDVPGNKLIDAKRTVLFEQPAYDDWIIESTNTAISVSEAHTVLLDAIQNQAELSGDVFEIISDNLLDVLEGFSPPTGWVTEDTKAKKKFLPSGAFSRDEYMEGLLKTVIDFISSFEKRGDTRKDATQLLGDVDITSIANTWSNLYDPLEKIDEYDVQVWTVNPAIIREAYPPLALNPEELTEMDTIELRKANSSAIRFDPQLSFRGGNLKVRLCPTEDALQSVFEKLSEQSDVTETTVVLLPDSTEAEKWSIPTHAKRLTEHELLTIEYVGGQRLWDFILQLNHYLDIHDFSGVIGSELIEKTVIPQATDDQVRNTINALFTDLERLGTQSARSSKASFTNAYTLQETEYLIWQDPALDGRMPYYGKSSTSATPKHGLEYGLVFAERSINKDVPHQQLISALEQAYHEDYAPNTRWFRAQYFFNRVFEGENNGIHGRAMEVRHKYLTEDGQLRRPVLRLQRALAFLCELNNEGKEVVYDRIVHINKDRDEEEKGLAVLTDLSAGKRQTEDLFRGLLLEWVLHEDSTLLVDDLKDLQHKLNKLDRRMGDVNEQIEYLNKNIEPPADVTDLEPIRFQESNVSAYRENIQAVSEGVGDLATEVENNSKLAAAAAVLWSIADRYESVMQNAVDQFQDPLGKVNLYSNINELKDEYRSLRKWLNSTTTLSQTSINQAELQTFLDELGRCVFDFSTRLGTSEVPIERSDLLETLDRHVEDDVNQLNQLNKKTKEIDNQAAEAAESAETVVNNLQEFSNYISFPGGEV</sequence>
<dbReference type="InterPro" id="IPR027417">
    <property type="entry name" value="P-loop_NTPase"/>
</dbReference>
<keyword evidence="1" id="KW-0175">Coiled coil</keyword>
<proteinExistence type="predicted"/>
<dbReference type="EMBL" id="FNLC01000001">
    <property type="protein sequence ID" value="SDQ62665.1"/>
    <property type="molecule type" value="Genomic_DNA"/>
</dbReference>
<dbReference type="Gene3D" id="3.40.50.300">
    <property type="entry name" value="P-loop containing nucleotide triphosphate hydrolases"/>
    <property type="match status" value="1"/>
</dbReference>
<keyword evidence="3" id="KW-1185">Reference proteome</keyword>
<dbReference type="SUPFAM" id="SSF52540">
    <property type="entry name" value="P-loop containing nucleoside triphosphate hydrolases"/>
    <property type="match status" value="1"/>
</dbReference>
<reference evidence="3" key="1">
    <citation type="submission" date="2016-10" db="EMBL/GenBank/DDBJ databases">
        <authorList>
            <person name="Varghese N."/>
            <person name="Submissions S."/>
        </authorList>
    </citation>
    <scope>NUCLEOTIDE SEQUENCE [LARGE SCALE GENOMIC DNA]</scope>
    <source>
        <strain evidence="3">DSM 24767</strain>
    </source>
</reference>
<evidence type="ECO:0000313" key="3">
    <source>
        <dbReference type="Proteomes" id="UP000198848"/>
    </source>
</evidence>
<organism evidence="2 3">
    <name type="scientific">Natronobacterium texcoconense</name>
    <dbReference type="NCBI Taxonomy" id="1095778"/>
    <lineage>
        <taxon>Archaea</taxon>
        <taxon>Methanobacteriati</taxon>
        <taxon>Methanobacteriota</taxon>
        <taxon>Stenosarchaea group</taxon>
        <taxon>Halobacteria</taxon>
        <taxon>Halobacteriales</taxon>
        <taxon>Natrialbaceae</taxon>
        <taxon>Natronobacterium</taxon>
    </lineage>
</organism>
<dbReference type="Proteomes" id="UP000198848">
    <property type="component" value="Unassembled WGS sequence"/>
</dbReference>
<evidence type="ECO:0000256" key="1">
    <source>
        <dbReference type="SAM" id="Coils"/>
    </source>
</evidence>
<dbReference type="STRING" id="1095778.SAMN04489842_1378"/>
<name>A0A1H1CEP5_NATTX</name>
<dbReference type="AlphaFoldDB" id="A0A1H1CEP5"/>